<organism evidence="3 4">
    <name type="scientific">Corynebacterium urealyticum</name>
    <dbReference type="NCBI Taxonomy" id="43771"/>
    <lineage>
        <taxon>Bacteria</taxon>
        <taxon>Bacillati</taxon>
        <taxon>Actinomycetota</taxon>
        <taxon>Actinomycetes</taxon>
        <taxon>Mycobacteriales</taxon>
        <taxon>Corynebacteriaceae</taxon>
        <taxon>Corynebacterium</taxon>
    </lineage>
</organism>
<feature type="compositionally biased region" description="Low complexity" evidence="1">
    <location>
        <begin position="58"/>
        <end position="68"/>
    </location>
</feature>
<evidence type="ECO:0000256" key="1">
    <source>
        <dbReference type="SAM" id="MobiDB-lite"/>
    </source>
</evidence>
<sequence>IKDDALRDEYSRQAADWVGFDDPDDIVAQVREEARRGRTEKPKLELKRGAARRERLAEGAAPAGPGAANQGGVSGGEDSGGHLRVVAGMERPDPKDELLLGIREVLKLGLQEPELAGQIFDLMPPESFLHPTYIAIVNAMAAAGGAAQAKSGSGWLDAVSNNVPDAMGQAVVSELAVEDLQVQQERLPYYASAIMARMQERWVSNEVAELRAQMQRMRPDEDKEAYMATFADLTALEKYRRSLNERANAYGEFTFGN</sequence>
<dbReference type="EMBL" id="QFNY01000313">
    <property type="protein sequence ID" value="PZO98207.1"/>
    <property type="molecule type" value="Genomic_DNA"/>
</dbReference>
<reference evidence="3 4" key="1">
    <citation type="submission" date="2017-11" db="EMBL/GenBank/DDBJ databases">
        <title>Infants hospitalized years apart are colonized by the same room-sourced microbial strains.</title>
        <authorList>
            <person name="Brooks B."/>
            <person name="Olm M.R."/>
            <person name="Firek B.A."/>
            <person name="Baker R."/>
            <person name="Thomas B.C."/>
            <person name="Morowitz M.J."/>
            <person name="Banfield J.F."/>
        </authorList>
    </citation>
    <scope>NUCLEOTIDE SEQUENCE [LARGE SCALE GENOMIC DNA]</scope>
    <source>
        <strain evidence="3">S2_012_000_R3_87</strain>
    </source>
</reference>
<accession>A0A2W5AYL7</accession>
<feature type="region of interest" description="Disordered" evidence="1">
    <location>
        <begin position="32"/>
        <end position="77"/>
    </location>
</feature>
<dbReference type="Gene3D" id="1.10.860.10">
    <property type="entry name" value="DNAb Helicase, Chain A"/>
    <property type="match status" value="1"/>
</dbReference>
<feature type="compositionally biased region" description="Basic and acidic residues" evidence="1">
    <location>
        <begin position="32"/>
        <end position="57"/>
    </location>
</feature>
<gene>
    <name evidence="3" type="ORF">DI609_11280</name>
</gene>
<dbReference type="AlphaFoldDB" id="A0A2W5AYL7"/>
<protein>
    <submittedName>
        <fullName evidence="3">DNA primase</fullName>
    </submittedName>
</protein>
<dbReference type="SMART" id="SM00766">
    <property type="entry name" value="DnaG_DnaB_bind"/>
    <property type="match status" value="1"/>
</dbReference>
<dbReference type="GO" id="GO:0006269">
    <property type="term" value="P:DNA replication, synthesis of primer"/>
    <property type="evidence" value="ECO:0007669"/>
    <property type="project" value="InterPro"/>
</dbReference>
<evidence type="ECO:0000259" key="2">
    <source>
        <dbReference type="SMART" id="SM00766"/>
    </source>
</evidence>
<evidence type="ECO:0000313" key="4">
    <source>
        <dbReference type="Proteomes" id="UP000249451"/>
    </source>
</evidence>
<dbReference type="Pfam" id="PF08278">
    <property type="entry name" value="DnaG_DnaB_bind"/>
    <property type="match status" value="1"/>
</dbReference>
<evidence type="ECO:0000313" key="3">
    <source>
        <dbReference type="EMBL" id="PZO98207.1"/>
    </source>
</evidence>
<feature type="domain" description="DNA primase DnaG DnaB-binding" evidence="2">
    <location>
        <begin position="101"/>
        <end position="230"/>
    </location>
</feature>
<feature type="non-terminal residue" evidence="3">
    <location>
        <position position="1"/>
    </location>
</feature>
<dbReference type="Proteomes" id="UP000249451">
    <property type="component" value="Unassembled WGS sequence"/>
</dbReference>
<dbReference type="InterPro" id="IPR016136">
    <property type="entry name" value="DNA_helicase_N/primase_C"/>
</dbReference>
<proteinExistence type="predicted"/>
<comment type="caution">
    <text evidence="3">The sequence shown here is derived from an EMBL/GenBank/DDBJ whole genome shotgun (WGS) entry which is preliminary data.</text>
</comment>
<name>A0A2W5AYL7_9CORY</name>
<dbReference type="InterPro" id="IPR013173">
    <property type="entry name" value="DNA_primase_DnaG_DnaB-bd_dom"/>
</dbReference>